<comment type="similarity">
    <text evidence="1">Belongs to the LysR transcriptional regulatory family.</text>
</comment>
<evidence type="ECO:0000256" key="2">
    <source>
        <dbReference type="ARBA" id="ARBA00023015"/>
    </source>
</evidence>
<keyword evidence="4" id="KW-0804">Transcription</keyword>
<dbReference type="InterPro" id="IPR000847">
    <property type="entry name" value="LysR_HTH_N"/>
</dbReference>
<dbReference type="InterPro" id="IPR005119">
    <property type="entry name" value="LysR_subst-bd"/>
</dbReference>
<dbReference type="InterPro" id="IPR036388">
    <property type="entry name" value="WH-like_DNA-bd_sf"/>
</dbReference>
<keyword evidence="3 6" id="KW-0238">DNA-binding</keyword>
<dbReference type="Pfam" id="PF03466">
    <property type="entry name" value="LysR_substrate"/>
    <property type="match status" value="1"/>
</dbReference>
<dbReference type="PANTHER" id="PTHR30346:SF29">
    <property type="entry name" value="LYSR SUBSTRATE-BINDING"/>
    <property type="match status" value="1"/>
</dbReference>
<keyword evidence="2" id="KW-0805">Transcription regulation</keyword>
<protein>
    <submittedName>
        <fullName evidence="6">DNA-binding transcriptional LysR family regulator</fullName>
    </submittedName>
</protein>
<dbReference type="Gene3D" id="3.40.190.10">
    <property type="entry name" value="Periplasmic binding protein-like II"/>
    <property type="match status" value="2"/>
</dbReference>
<gene>
    <name evidence="6" type="ORF">H4W26_000623</name>
</gene>
<dbReference type="SUPFAM" id="SSF46785">
    <property type="entry name" value="Winged helix' DNA-binding domain"/>
    <property type="match status" value="1"/>
</dbReference>
<evidence type="ECO:0000256" key="1">
    <source>
        <dbReference type="ARBA" id="ARBA00009437"/>
    </source>
</evidence>
<dbReference type="PROSITE" id="PS50931">
    <property type="entry name" value="HTH_LYSR"/>
    <property type="match status" value="1"/>
</dbReference>
<reference evidence="6 7" key="1">
    <citation type="submission" date="2020-10" db="EMBL/GenBank/DDBJ databases">
        <title>Sequencing the genomes of 1000 actinobacteria strains.</title>
        <authorList>
            <person name="Klenk H.-P."/>
        </authorList>
    </citation>
    <scope>NUCLEOTIDE SEQUENCE [LARGE SCALE GENOMIC DNA]</scope>
    <source>
        <strain evidence="6 7">DSM 15474</strain>
    </source>
</reference>
<evidence type="ECO:0000313" key="7">
    <source>
        <dbReference type="Proteomes" id="UP000636579"/>
    </source>
</evidence>
<dbReference type="Proteomes" id="UP000636579">
    <property type="component" value="Unassembled WGS sequence"/>
</dbReference>
<name>A0ABR9J4E7_9MICC</name>
<dbReference type="Gene3D" id="1.10.10.10">
    <property type="entry name" value="Winged helix-like DNA-binding domain superfamily/Winged helix DNA-binding domain"/>
    <property type="match status" value="1"/>
</dbReference>
<evidence type="ECO:0000256" key="3">
    <source>
        <dbReference type="ARBA" id="ARBA00023125"/>
    </source>
</evidence>
<organism evidence="6 7">
    <name type="scientific">Nesterenkonia halotolerans</name>
    <dbReference type="NCBI Taxonomy" id="225325"/>
    <lineage>
        <taxon>Bacteria</taxon>
        <taxon>Bacillati</taxon>
        <taxon>Actinomycetota</taxon>
        <taxon>Actinomycetes</taxon>
        <taxon>Micrococcales</taxon>
        <taxon>Micrococcaceae</taxon>
        <taxon>Nesterenkonia</taxon>
    </lineage>
</organism>
<dbReference type="GO" id="GO:0003677">
    <property type="term" value="F:DNA binding"/>
    <property type="evidence" value="ECO:0007669"/>
    <property type="project" value="UniProtKB-KW"/>
</dbReference>
<proteinExistence type="inferred from homology"/>
<evidence type="ECO:0000313" key="6">
    <source>
        <dbReference type="EMBL" id="MBE1513868.1"/>
    </source>
</evidence>
<dbReference type="EMBL" id="JADBEE010000001">
    <property type="protein sequence ID" value="MBE1513868.1"/>
    <property type="molecule type" value="Genomic_DNA"/>
</dbReference>
<dbReference type="RefSeq" id="WP_192590693.1">
    <property type="nucleotide sequence ID" value="NZ_JADBEE010000001.1"/>
</dbReference>
<feature type="domain" description="HTH lysR-type" evidence="5">
    <location>
        <begin position="1"/>
        <end position="58"/>
    </location>
</feature>
<dbReference type="PANTHER" id="PTHR30346">
    <property type="entry name" value="TRANSCRIPTIONAL DUAL REGULATOR HCAR-RELATED"/>
    <property type="match status" value="1"/>
</dbReference>
<comment type="caution">
    <text evidence="6">The sequence shown here is derived from an EMBL/GenBank/DDBJ whole genome shotgun (WGS) entry which is preliminary data.</text>
</comment>
<evidence type="ECO:0000259" key="5">
    <source>
        <dbReference type="PROSITE" id="PS50931"/>
    </source>
</evidence>
<sequence length="312" mass="33270">MEMRHLELLREIAARGTLAAVARATHRTPSALSQQLRTAERDLGVRLVEPDSRGLRLTSAGQLLAEGAEEVAESLARLQARLEESTGEPRGLVRVGTLPSAGQALLPPLIGRLRGSAITLALDDFDIAEADFAARALDADIVISHSLTGETPTGAEGLSSTLLAREPIDVALPRDHQLASKSKLTPEDLVNHDWIGVPEGYPFDAIPLAIEQLTGHPAHRAFRLRDNHLVESLVSAGAGIGLLPRFSTRPSAGVVLRPLIGVHAERSIVALSRGDRFQRLAVRTVTAHLVEVGREVAGLHTVPVSSSPGPEH</sequence>
<dbReference type="Pfam" id="PF00126">
    <property type="entry name" value="HTH_1"/>
    <property type="match status" value="1"/>
</dbReference>
<dbReference type="CDD" id="cd05466">
    <property type="entry name" value="PBP2_LTTR_substrate"/>
    <property type="match status" value="1"/>
</dbReference>
<accession>A0ABR9J4E7</accession>
<evidence type="ECO:0000256" key="4">
    <source>
        <dbReference type="ARBA" id="ARBA00023163"/>
    </source>
</evidence>
<dbReference type="InterPro" id="IPR036390">
    <property type="entry name" value="WH_DNA-bd_sf"/>
</dbReference>
<dbReference type="SUPFAM" id="SSF53850">
    <property type="entry name" value="Periplasmic binding protein-like II"/>
    <property type="match status" value="1"/>
</dbReference>
<keyword evidence="7" id="KW-1185">Reference proteome</keyword>